<dbReference type="Proteomes" id="UP001180020">
    <property type="component" value="Unassembled WGS sequence"/>
</dbReference>
<evidence type="ECO:0000256" key="1">
    <source>
        <dbReference type="SAM" id="MobiDB-lite"/>
    </source>
</evidence>
<keyword evidence="3" id="KW-1185">Reference proteome</keyword>
<name>A0AAV9BZT5_ACOCL</name>
<feature type="region of interest" description="Disordered" evidence="1">
    <location>
        <begin position="863"/>
        <end position="916"/>
    </location>
</feature>
<reference evidence="2" key="2">
    <citation type="submission" date="2023-06" db="EMBL/GenBank/DDBJ databases">
        <authorList>
            <person name="Ma L."/>
            <person name="Liu K.-W."/>
            <person name="Li Z."/>
            <person name="Hsiao Y.-Y."/>
            <person name="Qi Y."/>
            <person name="Fu T."/>
            <person name="Tang G."/>
            <person name="Zhang D."/>
            <person name="Sun W.-H."/>
            <person name="Liu D.-K."/>
            <person name="Li Y."/>
            <person name="Chen G.-Z."/>
            <person name="Liu X.-D."/>
            <person name="Liao X.-Y."/>
            <person name="Jiang Y.-T."/>
            <person name="Yu X."/>
            <person name="Hao Y."/>
            <person name="Huang J."/>
            <person name="Zhao X.-W."/>
            <person name="Ke S."/>
            <person name="Chen Y.-Y."/>
            <person name="Wu W.-L."/>
            <person name="Hsu J.-L."/>
            <person name="Lin Y.-F."/>
            <person name="Huang M.-D."/>
            <person name="Li C.-Y."/>
            <person name="Huang L."/>
            <person name="Wang Z.-W."/>
            <person name="Zhao X."/>
            <person name="Zhong W.-Y."/>
            <person name="Peng D.-H."/>
            <person name="Ahmad S."/>
            <person name="Lan S."/>
            <person name="Zhang J.-S."/>
            <person name="Tsai W.-C."/>
            <person name="Van De Peer Y."/>
            <person name="Liu Z.-J."/>
        </authorList>
    </citation>
    <scope>NUCLEOTIDE SEQUENCE</scope>
    <source>
        <strain evidence="2">CP</strain>
        <tissue evidence="2">Leaves</tissue>
    </source>
</reference>
<feature type="compositionally biased region" description="Polar residues" evidence="1">
    <location>
        <begin position="901"/>
        <end position="916"/>
    </location>
</feature>
<dbReference type="AlphaFoldDB" id="A0AAV9BZT5"/>
<protein>
    <submittedName>
        <fullName evidence="2">Uncharacterized protein</fullName>
    </submittedName>
</protein>
<reference evidence="2" key="1">
    <citation type="journal article" date="2023" name="Nat. Commun.">
        <title>Diploid and tetraploid genomes of Acorus and the evolution of monocots.</title>
        <authorList>
            <person name="Ma L."/>
            <person name="Liu K.W."/>
            <person name="Li Z."/>
            <person name="Hsiao Y.Y."/>
            <person name="Qi Y."/>
            <person name="Fu T."/>
            <person name="Tang G.D."/>
            <person name="Zhang D."/>
            <person name="Sun W.H."/>
            <person name="Liu D.K."/>
            <person name="Li Y."/>
            <person name="Chen G.Z."/>
            <person name="Liu X.D."/>
            <person name="Liao X.Y."/>
            <person name="Jiang Y.T."/>
            <person name="Yu X."/>
            <person name="Hao Y."/>
            <person name="Huang J."/>
            <person name="Zhao X.W."/>
            <person name="Ke S."/>
            <person name="Chen Y.Y."/>
            <person name="Wu W.L."/>
            <person name="Hsu J.L."/>
            <person name="Lin Y.F."/>
            <person name="Huang M.D."/>
            <person name="Li C.Y."/>
            <person name="Huang L."/>
            <person name="Wang Z.W."/>
            <person name="Zhao X."/>
            <person name="Zhong W.Y."/>
            <person name="Peng D.H."/>
            <person name="Ahmad S."/>
            <person name="Lan S."/>
            <person name="Zhang J.S."/>
            <person name="Tsai W.C."/>
            <person name="Van de Peer Y."/>
            <person name="Liu Z.J."/>
        </authorList>
    </citation>
    <scope>NUCLEOTIDE SEQUENCE</scope>
    <source>
        <strain evidence="2">CP</strain>
    </source>
</reference>
<dbReference type="EMBL" id="JAUJYO010000022">
    <property type="protein sequence ID" value="KAK1281999.1"/>
    <property type="molecule type" value="Genomic_DNA"/>
</dbReference>
<feature type="compositionally biased region" description="Basic and acidic residues" evidence="1">
    <location>
        <begin position="549"/>
        <end position="567"/>
    </location>
</feature>
<feature type="compositionally biased region" description="Acidic residues" evidence="1">
    <location>
        <begin position="1"/>
        <end position="10"/>
    </location>
</feature>
<gene>
    <name evidence="2" type="ORF">QJS10_CPB22g00326</name>
</gene>
<organism evidence="2 3">
    <name type="scientific">Acorus calamus</name>
    <name type="common">Sweet flag</name>
    <dbReference type="NCBI Taxonomy" id="4465"/>
    <lineage>
        <taxon>Eukaryota</taxon>
        <taxon>Viridiplantae</taxon>
        <taxon>Streptophyta</taxon>
        <taxon>Embryophyta</taxon>
        <taxon>Tracheophyta</taxon>
        <taxon>Spermatophyta</taxon>
        <taxon>Magnoliopsida</taxon>
        <taxon>Liliopsida</taxon>
        <taxon>Acoraceae</taxon>
        <taxon>Acorus</taxon>
    </lineage>
</organism>
<accession>A0AAV9BZT5</accession>
<feature type="compositionally biased region" description="Polar residues" evidence="1">
    <location>
        <begin position="885"/>
        <end position="894"/>
    </location>
</feature>
<feature type="region of interest" description="Disordered" evidence="1">
    <location>
        <begin position="266"/>
        <end position="302"/>
    </location>
</feature>
<feature type="region of interest" description="Disordered" evidence="1">
    <location>
        <begin position="1"/>
        <end position="21"/>
    </location>
</feature>
<feature type="compositionally biased region" description="Basic and acidic residues" evidence="1">
    <location>
        <begin position="875"/>
        <end position="884"/>
    </location>
</feature>
<sequence length="916" mass="102330">MKSYEAEEEYSGYKDSGESGPMRLTIHSPSCRPNIDQTRLLGKPTKSMDDPITEHEHMFSQPIICPNDSQTIDLEHKNFQRTEAFRGQLPVNSTHDHSCYFSSIRDIDLFSPCQSRISQAPPEPSSLPFNSYQDSGLITYRERPFTACNPSNADQHLIRQRNLEIMGPTTFTDMYHPSAPISAYLQEKYDPAPSQEAYGPAALPNVHFYGRAESYEPLVPSSSYFQERRELIAFPEKYSPSDAKIQYGIERSQSYEPSVPRSSYFLERGGPTTFPETYGPSASTKPYTHERDPSAARIPSPHIAGNIMDLSCPTSGEHRLPPRDHVHPEASKYKEGNDRAQDNGYEAIHGYFPLLDKTENLNPSGLPCNYWESSHPSRSPDYYQEGEYDEDAEYDAKMKSYAKKTSVFARLSKAPEPVMHVSTVNNVERDPSVGEIMERFAKGRGTSPMSKWWKDDDKKLQTSQWENVNYVERDPLVGETMGHFSKGRGTPIISKRWMEDDKNLQTTQWDGSESDVAIDAQGGSFGTDREVENESRIPFLDFKRRSKVRKEDTEGEQRNSAEGLPEKSKRRKLIRPSFDKVEHSNSNIFGLGYSGGWVPSMSCIEKGTSIISEASSTNGCHVKVNTEVFDKMKDKMEGMTDNVRGDHVLEEESREHSVCQVPSHGKCYEEVAQDSDSCEAPSGSKCNDRKTSRVSMCQTDAAYMNAEGWDSVNKPVVVLNIDHIQKEVTKDLGTCHGNSNEGVSRANVSEAQSVAISNIKESVGLDVCQSDTSAMNVEVKPGADVSAVGLNVGGMDKLQEHDIHQPSLGNANGSLGSENLDLSRMAIEKFGAEQTVISERNHQISDKAGNDSSKLGMEKFLAEDENHQVEMSVEDAEKKEKINELSEQNTNSIQFGEEMMNETSLQNPSNVSVKNA</sequence>
<feature type="region of interest" description="Disordered" evidence="1">
    <location>
        <begin position="546"/>
        <end position="575"/>
    </location>
</feature>
<evidence type="ECO:0000313" key="3">
    <source>
        <dbReference type="Proteomes" id="UP001180020"/>
    </source>
</evidence>
<comment type="caution">
    <text evidence="2">The sequence shown here is derived from an EMBL/GenBank/DDBJ whole genome shotgun (WGS) entry which is preliminary data.</text>
</comment>
<evidence type="ECO:0000313" key="2">
    <source>
        <dbReference type="EMBL" id="KAK1281999.1"/>
    </source>
</evidence>
<proteinExistence type="predicted"/>
<feature type="region of interest" description="Disordered" evidence="1">
    <location>
        <begin position="316"/>
        <end position="340"/>
    </location>
</feature>